<dbReference type="GO" id="GO:0030261">
    <property type="term" value="P:chromosome condensation"/>
    <property type="evidence" value="ECO:0007669"/>
    <property type="project" value="InterPro"/>
</dbReference>
<accession>A0A6I2L114</accession>
<feature type="domain" description="MukB hinge" evidence="3">
    <location>
        <begin position="656"/>
        <end position="802"/>
    </location>
</feature>
<proteinExistence type="predicted"/>
<dbReference type="InterPro" id="IPR032520">
    <property type="entry name" value="MukB_hinge"/>
</dbReference>
<dbReference type="Proteomes" id="UP000433309">
    <property type="component" value="Unassembled WGS sequence"/>
</dbReference>
<comment type="caution">
    <text evidence="4">The sequence shown here is derived from an EMBL/GenBank/DDBJ whole genome shotgun (WGS) entry which is preliminary data.</text>
</comment>
<evidence type="ECO:0000313" key="5">
    <source>
        <dbReference type="Proteomes" id="UP000433309"/>
    </source>
</evidence>
<feature type="domain" description="MukB N-terminal" evidence="2">
    <location>
        <begin position="5"/>
        <end position="224"/>
    </location>
</feature>
<reference evidence="4 5" key="1">
    <citation type="submission" date="2019-11" db="EMBL/GenBank/DDBJ databases">
        <title>Novel species isolated from a subtropical stream in China.</title>
        <authorList>
            <person name="Lu H."/>
        </authorList>
    </citation>
    <scope>NUCLEOTIDE SEQUENCE [LARGE SCALE GENOMIC DNA]</scope>
    <source>
        <strain evidence="4 5">FT80W</strain>
    </source>
</reference>
<dbReference type="Pfam" id="PF16330">
    <property type="entry name" value="MukB_hinge"/>
    <property type="match status" value="1"/>
</dbReference>
<evidence type="ECO:0000259" key="2">
    <source>
        <dbReference type="Pfam" id="PF04310"/>
    </source>
</evidence>
<dbReference type="Gene3D" id="3.40.1140.10">
    <property type="match status" value="2"/>
</dbReference>
<dbReference type="RefSeq" id="WP_154378684.1">
    <property type="nucleotide sequence ID" value="NZ_WKJK01000009.1"/>
</dbReference>
<dbReference type="Gene3D" id="3.30.70.3500">
    <property type="entry name" value="MukB, hinge domain"/>
    <property type="match status" value="1"/>
</dbReference>
<dbReference type="Pfam" id="PF04310">
    <property type="entry name" value="MukB"/>
    <property type="match status" value="1"/>
</dbReference>
<keyword evidence="1" id="KW-0175">Coiled coil</keyword>
<dbReference type="Pfam" id="PF13558">
    <property type="entry name" value="SbcC_Walker_B"/>
    <property type="match status" value="1"/>
</dbReference>
<gene>
    <name evidence="4" type="ORF">GJ699_17795</name>
</gene>
<keyword evidence="5" id="KW-1185">Reference proteome</keyword>
<sequence>MKLYRTYARRLVIANWKGIVFHCFDLDRHVTGLEGQNGSGKTTVMAAFVTAILPNLRLLEFKNINGAVSATRGDGGLWGRLGEQGISYAVIEWITPRGKSIWAGVALLRGAMPAIDVKSFIIEDVPTEASPYEILLVRDGERSVIPQLNALRDQINFRGGKLTICKTLAEYMKSLFDLGITPLPMTTHEEQERFYRVLSTSMQGSALASLIQTGLRDYLLLEDATLERRTVLMRDALEQCRITRGQLDEAEKAHAEISGLFDAAWKMTSFALFGALGRYEQELGNWRQQACLAKQVRRRHACDTEKAAGLQELVDSLSLQLSTTEQQAQAASIDLQSKEQAHKLRTQLQTADEERAELTQSAAAARLQCEQYELAERQAMLVQQRAEDEHTRLAEELGNTQQAYEGLIRRVTELRIAREHWAAAQAVMVPLRVDQHTAAAIKNVVDVQYEVATLRQTDAQARFDAFDQQRERFENLYAKISKLARAQSKTPPSMQGAHAYAMALEVRRREQLVAADAIDRLEHDLAYARNTAGEQRAVRQQAEKLGIHSGAELSDAQAMVHAELAKNQTEQNALGIELATRQERLLEVKGKLPTLQEALRCYQLASNFRAELAALDTAWSPLTSAAEVQRMADLKRQEQFVVQEHRGVAEKDLYLLRHRIGQLESSTGTLDPRIATVAAHVEGSLLAQRFDDLAAGEAATTEARLGLFADAIVVDQPAHAARLAAELGDRPDTLLFMSEQLARQSLDAISLDDSELVTQGKLPQLLARLTRRPERPVLGRRARQLEMTRLKNDVTMLEAALAGLHEQARTLQRSLGLASDWLALGSAAWEPNPEPAYHALQVEVRTLTQTIATLQARADSLREQAVRADHRRGRLVELESRRSLLDPPLFAQTVLQLERELKAGQEARAWLRQHGDAVTQILAELPILAAVPVAGQLQALEQQMARLTSSRAHLARQRDALQRLLSVIDHLDRDDDERQYHEQGSVIDALKKKLTPAKTLLDISRGQLKEARELTRSAATSNALQQGNLQAKEAQCLSLQQELAATGATGSTDEVCLSRRHLERLRALLAQLTPAREAANKQHIEAVTLLGSLTDVMAAQDKAATQQLSVLRGERQAKRELQRVVDELGLHGKIDTTANRQKHLPPGSPINAFHASQEQQGILLERLRSYPDVLEKVKRIEGFAEDAGKRRAIQTLHAWQRVRLHIEQRIPRTIATADDPQLALAQMTEKLGELRRTLLVQEQDMRNRSSGLADGISVRLRSARALVNRLSHELEQVRFGSIQGLTIKSSQPEDMETMLNCLRQHNQLSLFDSGLPLEETLAQMYHRETGGTIKGTKLLDYRNYLRLHLEVQRLNGKWEATDGLSTGEAIGVGAAVLIMILRTWNDEANRLSGAAGYAMQQILLDEANRLDQSALDTLTEFCQRMDVQALVAAPGLDKPRRSTVFQLQRSLRGREEYVTIRGTRMSA</sequence>
<evidence type="ECO:0000259" key="3">
    <source>
        <dbReference type="Pfam" id="PF16330"/>
    </source>
</evidence>
<dbReference type="InterPro" id="IPR042501">
    <property type="entry name" value="MukB_hinge_sf"/>
</dbReference>
<dbReference type="GO" id="GO:0009295">
    <property type="term" value="C:nucleoid"/>
    <property type="evidence" value="ECO:0007669"/>
    <property type="project" value="InterPro"/>
</dbReference>
<dbReference type="GO" id="GO:0007059">
    <property type="term" value="P:chromosome segregation"/>
    <property type="evidence" value="ECO:0007669"/>
    <property type="project" value="InterPro"/>
</dbReference>
<name>A0A6I2L114_9BURK</name>
<feature type="coiled-coil region" evidence="1">
    <location>
        <begin position="307"/>
        <end position="403"/>
    </location>
</feature>
<evidence type="ECO:0008006" key="6">
    <source>
        <dbReference type="Google" id="ProtNLM"/>
    </source>
</evidence>
<protein>
    <recommendedName>
        <fullName evidence="6">Chromosome partition protein MukB</fullName>
    </recommendedName>
</protein>
<dbReference type="GO" id="GO:0005524">
    <property type="term" value="F:ATP binding"/>
    <property type="evidence" value="ECO:0007669"/>
    <property type="project" value="InterPro"/>
</dbReference>
<dbReference type="EMBL" id="WKJK01000009">
    <property type="protein sequence ID" value="MRW91851.1"/>
    <property type="molecule type" value="Genomic_DNA"/>
</dbReference>
<organism evidence="4 5">
    <name type="scientific">Duganella guangzhouensis</name>
    <dbReference type="NCBI Taxonomy" id="2666084"/>
    <lineage>
        <taxon>Bacteria</taxon>
        <taxon>Pseudomonadati</taxon>
        <taxon>Pseudomonadota</taxon>
        <taxon>Betaproteobacteria</taxon>
        <taxon>Burkholderiales</taxon>
        <taxon>Oxalobacteraceae</taxon>
        <taxon>Telluria group</taxon>
        <taxon>Duganella</taxon>
    </lineage>
</organism>
<dbReference type="InterPro" id="IPR007406">
    <property type="entry name" value="MukB_N_dom"/>
</dbReference>
<evidence type="ECO:0000256" key="1">
    <source>
        <dbReference type="SAM" id="Coils"/>
    </source>
</evidence>
<feature type="coiled-coil region" evidence="1">
    <location>
        <begin position="837"/>
        <end position="871"/>
    </location>
</feature>
<dbReference type="GO" id="GO:0003677">
    <property type="term" value="F:DNA binding"/>
    <property type="evidence" value="ECO:0007669"/>
    <property type="project" value="InterPro"/>
</dbReference>
<evidence type="ECO:0000313" key="4">
    <source>
        <dbReference type="EMBL" id="MRW91851.1"/>
    </source>
</evidence>